<accession>A0A498LLL2</accession>
<dbReference type="PROSITE" id="PS00134">
    <property type="entry name" value="TRYPSIN_HIS"/>
    <property type="match status" value="1"/>
</dbReference>
<evidence type="ECO:0000256" key="15">
    <source>
        <dbReference type="RuleBase" id="RU363034"/>
    </source>
</evidence>
<keyword evidence="7 15" id="KW-0720">Serine protease</keyword>
<keyword evidence="8" id="KW-0391">Immunity</keyword>
<comment type="caution">
    <text evidence="14">Lacks conserved residue(s) required for the propagation of feature annotation.</text>
</comment>
<feature type="compositionally biased region" description="Basic and acidic residues" evidence="16">
    <location>
        <begin position="94"/>
        <end position="108"/>
    </location>
</feature>
<feature type="disulfide bond" evidence="13">
    <location>
        <begin position="386"/>
        <end position="404"/>
    </location>
</feature>
<dbReference type="SUPFAM" id="SSF50494">
    <property type="entry name" value="Trypsin-like serine proteases"/>
    <property type="match status" value="1"/>
</dbReference>
<keyword evidence="5" id="KW-0677">Repeat</keyword>
<evidence type="ECO:0000256" key="9">
    <source>
        <dbReference type="ARBA" id="ARBA00023157"/>
    </source>
</evidence>
<dbReference type="InterPro" id="IPR048719">
    <property type="entry name" value="CFAI_KAZAL"/>
</dbReference>
<dbReference type="PANTHER" id="PTHR24264">
    <property type="entry name" value="TRYPSIN-RELATED"/>
    <property type="match status" value="1"/>
</dbReference>
<feature type="chain" id="PRO_5019724574" description="trypsin" evidence="17">
    <location>
        <begin position="20"/>
        <end position="730"/>
    </location>
</feature>
<dbReference type="AlphaFoldDB" id="A0A498LLL2"/>
<dbReference type="SUPFAM" id="SSF56487">
    <property type="entry name" value="SRCR-like"/>
    <property type="match status" value="1"/>
</dbReference>
<organism evidence="20 21">
    <name type="scientific">Labeo rohita</name>
    <name type="common">Indian major carp</name>
    <name type="synonym">Cyprinus rohita</name>
    <dbReference type="NCBI Taxonomy" id="84645"/>
    <lineage>
        <taxon>Eukaryota</taxon>
        <taxon>Metazoa</taxon>
        <taxon>Chordata</taxon>
        <taxon>Craniata</taxon>
        <taxon>Vertebrata</taxon>
        <taxon>Euteleostomi</taxon>
        <taxon>Actinopterygii</taxon>
        <taxon>Neopterygii</taxon>
        <taxon>Teleostei</taxon>
        <taxon>Ostariophysi</taxon>
        <taxon>Cypriniformes</taxon>
        <taxon>Cyprinidae</taxon>
        <taxon>Labeoninae</taxon>
        <taxon>Labeonini</taxon>
        <taxon>Labeo</taxon>
    </lineage>
</organism>
<dbReference type="EMBL" id="QBIY01013311">
    <property type="protein sequence ID" value="RXN08433.1"/>
    <property type="molecule type" value="Genomic_DNA"/>
</dbReference>
<dbReference type="GO" id="GO:0005615">
    <property type="term" value="C:extracellular space"/>
    <property type="evidence" value="ECO:0007669"/>
    <property type="project" value="TreeGrafter"/>
</dbReference>
<dbReference type="InterPro" id="IPR036055">
    <property type="entry name" value="LDL_receptor-like_sf"/>
</dbReference>
<dbReference type="PROSITE" id="PS01209">
    <property type="entry name" value="LDLRA_1"/>
    <property type="match status" value="1"/>
</dbReference>
<keyword evidence="2" id="KW-0964">Secreted</keyword>
<dbReference type="PANTHER" id="PTHR24264:SF83">
    <property type="entry name" value="COMPLEMENT FACTOR I"/>
    <property type="match status" value="1"/>
</dbReference>
<dbReference type="InterPro" id="IPR001254">
    <property type="entry name" value="Trypsin_dom"/>
</dbReference>
<keyword evidence="22" id="KW-1267">Proteomics identification</keyword>
<dbReference type="InterPro" id="IPR001190">
    <property type="entry name" value="SRCR"/>
</dbReference>
<evidence type="ECO:0000313" key="20">
    <source>
        <dbReference type="EMBL" id="RXN08433.1"/>
    </source>
</evidence>
<evidence type="ECO:0000256" key="12">
    <source>
        <dbReference type="ARBA" id="ARBA00038868"/>
    </source>
</evidence>
<evidence type="ECO:0000256" key="13">
    <source>
        <dbReference type="PROSITE-ProRule" id="PRU00124"/>
    </source>
</evidence>
<dbReference type="CDD" id="cd00190">
    <property type="entry name" value="Tryp_SPc"/>
    <property type="match status" value="1"/>
</dbReference>
<dbReference type="InterPro" id="IPR001314">
    <property type="entry name" value="Peptidase_S1A"/>
</dbReference>
<dbReference type="InterPro" id="IPR036058">
    <property type="entry name" value="Kazal_dom_sf"/>
</dbReference>
<feature type="disulfide bond" evidence="14">
    <location>
        <begin position="344"/>
        <end position="354"/>
    </location>
</feature>
<dbReference type="PROSITE" id="PS00135">
    <property type="entry name" value="TRYPSIN_SER"/>
    <property type="match status" value="1"/>
</dbReference>
<evidence type="ECO:0000256" key="6">
    <source>
        <dbReference type="ARBA" id="ARBA00022801"/>
    </source>
</evidence>
<dbReference type="InterPro" id="IPR023415">
    <property type="entry name" value="LDLR_class-A_CS"/>
</dbReference>
<dbReference type="PROSITE" id="PS50240">
    <property type="entry name" value="TRYPSIN_DOM"/>
    <property type="match status" value="1"/>
</dbReference>
<dbReference type="Gene3D" id="2.40.10.10">
    <property type="entry name" value="Trypsin-like serine proteases"/>
    <property type="match status" value="1"/>
</dbReference>
<keyword evidence="4 17" id="KW-0732">Signal</keyword>
<feature type="compositionally biased region" description="Basic and acidic residues" evidence="16">
    <location>
        <begin position="25"/>
        <end position="63"/>
    </location>
</feature>
<dbReference type="SMART" id="SM00192">
    <property type="entry name" value="LDLa"/>
    <property type="match status" value="2"/>
</dbReference>
<dbReference type="Pfam" id="PF00530">
    <property type="entry name" value="SRCR"/>
    <property type="match status" value="1"/>
</dbReference>
<protein>
    <recommendedName>
        <fullName evidence="12">trypsin</fullName>
        <ecNumber evidence="12">3.4.21.4</ecNumber>
    </recommendedName>
</protein>
<evidence type="ECO:0000256" key="8">
    <source>
        <dbReference type="ARBA" id="ARBA00022859"/>
    </source>
</evidence>
<dbReference type="GO" id="GO:0004252">
    <property type="term" value="F:serine-type endopeptidase activity"/>
    <property type="evidence" value="ECO:0007669"/>
    <property type="project" value="UniProtKB-EC"/>
</dbReference>
<evidence type="ECO:0000256" key="10">
    <source>
        <dbReference type="ARBA" id="ARBA00023180"/>
    </source>
</evidence>
<dbReference type="PROSITE" id="PS50068">
    <property type="entry name" value="LDLRA_2"/>
    <property type="match status" value="2"/>
</dbReference>
<feature type="domain" description="SRCR" evidence="19">
    <location>
        <begin position="270"/>
        <end position="387"/>
    </location>
</feature>
<evidence type="ECO:0000256" key="17">
    <source>
        <dbReference type="SAM" id="SignalP"/>
    </source>
</evidence>
<evidence type="ECO:0000259" key="19">
    <source>
        <dbReference type="PROSITE" id="PS50287"/>
    </source>
</evidence>
<feature type="disulfide bond" evidence="13">
    <location>
        <begin position="423"/>
        <end position="441"/>
    </location>
</feature>
<dbReference type="FunFam" id="2.40.10.10:FF:000003">
    <property type="entry name" value="Transmembrane serine protease 3"/>
    <property type="match status" value="1"/>
</dbReference>
<dbReference type="Gene3D" id="4.10.400.10">
    <property type="entry name" value="Low-density Lipoprotein Receptor"/>
    <property type="match status" value="2"/>
</dbReference>
<evidence type="ECO:0000256" key="14">
    <source>
        <dbReference type="PROSITE-ProRule" id="PRU00196"/>
    </source>
</evidence>
<dbReference type="InterPro" id="IPR050127">
    <property type="entry name" value="Serine_Proteases_S1"/>
</dbReference>
<keyword evidence="3 15" id="KW-0645">Protease</keyword>
<dbReference type="PRINTS" id="PR00722">
    <property type="entry name" value="CHYMOTRYPSIN"/>
</dbReference>
<feature type="compositionally biased region" description="Basic and acidic residues" evidence="16">
    <location>
        <begin position="116"/>
        <end position="126"/>
    </location>
</feature>
<evidence type="ECO:0000256" key="5">
    <source>
        <dbReference type="ARBA" id="ARBA00022737"/>
    </source>
</evidence>
<dbReference type="InterPro" id="IPR033116">
    <property type="entry name" value="TRYPSIN_SER"/>
</dbReference>
<feature type="signal peptide" evidence="17">
    <location>
        <begin position="1"/>
        <end position="19"/>
    </location>
</feature>
<dbReference type="GO" id="GO:0016020">
    <property type="term" value="C:membrane"/>
    <property type="evidence" value="ECO:0007669"/>
    <property type="project" value="InterPro"/>
</dbReference>
<name>A0A498LLL2_LABRO</name>
<dbReference type="SMART" id="SM00057">
    <property type="entry name" value="FIMAC"/>
    <property type="match status" value="1"/>
</dbReference>
<dbReference type="Pfam" id="PF21287">
    <property type="entry name" value="Kazal_CFAI"/>
    <property type="match status" value="1"/>
</dbReference>
<evidence type="ECO:0000256" key="2">
    <source>
        <dbReference type="ARBA" id="ARBA00022525"/>
    </source>
</evidence>
<dbReference type="SUPFAM" id="SSF100895">
    <property type="entry name" value="Kazal-type serine protease inhibitors"/>
    <property type="match status" value="1"/>
</dbReference>
<keyword evidence="10" id="KW-0325">Glycoprotein</keyword>
<evidence type="ECO:0007829" key="22">
    <source>
        <dbReference type="PeptideAtlas" id="A0A498LLL2"/>
    </source>
</evidence>
<dbReference type="EC" id="3.4.21.4" evidence="12"/>
<sequence length="730" mass="81765">MKVLSVFIFTCLLFQTASLQKKKHAPEEQRTDLNLEQIRDGLHDKKIPVSEENTRDTLLEEISKQVSALEPRPPKLEPDTQAKPDSTPKTPQGPDEHFFVPPEQESKQIESAPDLRPPKLKPDTPAKPDSTPKTPQGPDEHFLVPPEQESKQIESAPDLRPPKLKPDTPAKPDSTPKPKVPDEHFLSPQCLNQNYTWFSCSKVFCPPWRRCIGGQCVCKMPYKCPRQQINACTLDGSVYYSMCQANAISCRTKKPIFSHFSQTCKAEDNVKVTLMDSDAHKVVEIKTSLGKKLVCGKDWNMAAANVVCRNPLEVDRGAEKASKIAYGSLDKTIKWPNECMRVRCMGYELSLAECTIYKPEPIAENAEVAVAKCYEKPKGECKKFVCANGKCLLHGKPCNGIDDCGDNSDEMCCQSCREKGFHCKSGVCIPRYAIRDGIRDCLGGEDELEEIKEIRATAEKELQCGVPNMEYVYKPEVDATSRTRRKRLVGGEEALPTQIQWQVAIQDEGLIHCGGAYLGGCWVLTAAHCVRAKPKSFRVKFSLWRKHRKQSTTDSIPVKNIIIHQDYNPQTYANDIALIRLEELNLSDKCMQDNPAVRAVCVPWSTQQFQPSDNCTISGWGRNREGMSAAILKWANVTIIGDCNNIYKERFLPGMECAGDLEGKVDSCQGDSGGPLVCTDKSGLSYVWGIVSWGDKCGEPNYPGVYTKVAHYFDWIRFHTGWPAVTKYNQ</sequence>
<dbReference type="Pfam" id="PF00089">
    <property type="entry name" value="Trypsin"/>
    <property type="match status" value="1"/>
</dbReference>
<dbReference type="Gene3D" id="3.30.60.30">
    <property type="match status" value="1"/>
</dbReference>
<feature type="compositionally biased region" description="Basic and acidic residues" evidence="16">
    <location>
        <begin position="72"/>
        <end position="82"/>
    </location>
</feature>
<feature type="region of interest" description="Disordered" evidence="16">
    <location>
        <begin position="23"/>
        <end position="182"/>
    </location>
</feature>
<evidence type="ECO:0000313" key="21">
    <source>
        <dbReference type="Proteomes" id="UP000290572"/>
    </source>
</evidence>
<dbReference type="InterPro" id="IPR009003">
    <property type="entry name" value="Peptidase_S1_PA"/>
</dbReference>
<dbReference type="GO" id="GO:0002376">
    <property type="term" value="P:immune system process"/>
    <property type="evidence" value="ECO:0007669"/>
    <property type="project" value="UniProtKB-KW"/>
</dbReference>
<dbReference type="SMART" id="SM00020">
    <property type="entry name" value="Tryp_SPc"/>
    <property type="match status" value="1"/>
</dbReference>
<gene>
    <name evidence="20" type="ORF">ROHU_031855</name>
</gene>
<evidence type="ECO:0000256" key="16">
    <source>
        <dbReference type="SAM" id="MobiDB-lite"/>
    </source>
</evidence>
<keyword evidence="6 15" id="KW-0378">Hydrolase</keyword>
<comment type="subcellular location">
    <subcellularLocation>
        <location evidence="1">Secreted</location>
        <location evidence="1">Extracellular space</location>
    </subcellularLocation>
</comment>
<dbReference type="InterPro" id="IPR002172">
    <property type="entry name" value="LDrepeatLR_classA_rpt"/>
</dbReference>
<evidence type="ECO:0000256" key="11">
    <source>
        <dbReference type="ARBA" id="ARBA00036320"/>
    </source>
</evidence>
<dbReference type="STRING" id="84645.A0A498LLL2"/>
<dbReference type="InterPro" id="IPR048722">
    <property type="entry name" value="CFAI_FIMAC_N"/>
</dbReference>
<dbReference type="SMART" id="SM00202">
    <property type="entry name" value="SR"/>
    <property type="match status" value="1"/>
</dbReference>
<dbReference type="InterPro" id="IPR043504">
    <property type="entry name" value="Peptidase_S1_PA_chymotrypsin"/>
</dbReference>
<dbReference type="CDD" id="cd00112">
    <property type="entry name" value="LDLa"/>
    <property type="match status" value="2"/>
</dbReference>
<feature type="compositionally biased region" description="Basic and acidic residues" evidence="16">
    <location>
        <begin position="138"/>
        <end position="152"/>
    </location>
</feature>
<dbReference type="InterPro" id="IPR003884">
    <property type="entry name" value="FacI_MAC"/>
</dbReference>
<dbReference type="Pfam" id="PF00057">
    <property type="entry name" value="Ldl_recept_a"/>
    <property type="match status" value="1"/>
</dbReference>
<dbReference type="Pfam" id="PF21286">
    <property type="entry name" value="CFAI_FIMAC_N"/>
    <property type="match status" value="1"/>
</dbReference>
<reference evidence="20 21" key="1">
    <citation type="submission" date="2018-03" db="EMBL/GenBank/DDBJ databases">
        <title>Draft genome sequence of Rohu Carp (Labeo rohita).</title>
        <authorList>
            <person name="Das P."/>
            <person name="Kushwaha B."/>
            <person name="Joshi C.G."/>
            <person name="Kumar D."/>
            <person name="Nagpure N.S."/>
            <person name="Sahoo L."/>
            <person name="Das S.P."/>
            <person name="Bit A."/>
            <person name="Patnaik S."/>
            <person name="Meher P.K."/>
            <person name="Jayasankar P."/>
            <person name="Koringa P.G."/>
            <person name="Patel N.V."/>
            <person name="Hinsu A.T."/>
            <person name="Kumar R."/>
            <person name="Pandey M."/>
            <person name="Agarwal S."/>
            <person name="Srivastava S."/>
            <person name="Singh M."/>
            <person name="Iquebal M.A."/>
            <person name="Jaiswal S."/>
            <person name="Angadi U.B."/>
            <person name="Kumar N."/>
            <person name="Raza M."/>
            <person name="Shah T.M."/>
            <person name="Rai A."/>
            <person name="Jena J.K."/>
        </authorList>
    </citation>
    <scope>NUCLEOTIDE SEQUENCE [LARGE SCALE GENOMIC DNA]</scope>
    <source>
        <strain evidence="20">DASCIFA01</strain>
        <tissue evidence="20">Testis</tissue>
    </source>
</reference>
<dbReference type="GO" id="GO:0006508">
    <property type="term" value="P:proteolysis"/>
    <property type="evidence" value="ECO:0007669"/>
    <property type="project" value="UniProtKB-KW"/>
</dbReference>
<dbReference type="InterPro" id="IPR036772">
    <property type="entry name" value="SRCR-like_dom_sf"/>
</dbReference>
<dbReference type="InterPro" id="IPR018114">
    <property type="entry name" value="TRYPSIN_HIS"/>
</dbReference>
<evidence type="ECO:0000256" key="1">
    <source>
        <dbReference type="ARBA" id="ARBA00004239"/>
    </source>
</evidence>
<dbReference type="Gene3D" id="3.10.250.10">
    <property type="entry name" value="SRCR-like domain"/>
    <property type="match status" value="1"/>
</dbReference>
<keyword evidence="9 14" id="KW-1015">Disulfide bond</keyword>
<evidence type="ECO:0000256" key="4">
    <source>
        <dbReference type="ARBA" id="ARBA00022729"/>
    </source>
</evidence>
<proteinExistence type="evidence at protein level"/>
<comment type="caution">
    <text evidence="20">The sequence shown here is derived from an EMBL/GenBank/DDBJ whole genome shotgun (WGS) entry which is preliminary data.</text>
</comment>
<keyword evidence="21" id="KW-1185">Reference proteome</keyword>
<feature type="compositionally biased region" description="Basic and acidic residues" evidence="16">
    <location>
        <begin position="160"/>
        <end position="182"/>
    </location>
</feature>
<evidence type="ECO:0000256" key="7">
    <source>
        <dbReference type="ARBA" id="ARBA00022825"/>
    </source>
</evidence>
<feature type="domain" description="Peptidase S1" evidence="18">
    <location>
        <begin position="488"/>
        <end position="721"/>
    </location>
</feature>
<dbReference type="PROSITE" id="PS50287">
    <property type="entry name" value="SRCR_2"/>
    <property type="match status" value="1"/>
</dbReference>
<evidence type="ECO:0000259" key="18">
    <source>
        <dbReference type="PROSITE" id="PS50240"/>
    </source>
</evidence>
<evidence type="ECO:0000256" key="3">
    <source>
        <dbReference type="ARBA" id="ARBA00022670"/>
    </source>
</evidence>
<dbReference type="SUPFAM" id="SSF57424">
    <property type="entry name" value="LDL receptor-like module"/>
    <property type="match status" value="2"/>
</dbReference>
<feature type="disulfide bond" evidence="13">
    <location>
        <begin position="416"/>
        <end position="428"/>
    </location>
</feature>
<dbReference type="Proteomes" id="UP000290572">
    <property type="component" value="Unassembled WGS sequence"/>
</dbReference>
<feature type="disulfide bond" evidence="13">
    <location>
        <begin position="398"/>
        <end position="413"/>
    </location>
</feature>
<comment type="catalytic activity">
    <reaction evidence="11">
        <text>Preferential cleavage: Arg-|-Xaa, Lys-|-Xaa.</text>
        <dbReference type="EC" id="3.4.21.4"/>
    </reaction>
</comment>